<name>A0A8T3BS35_DENNO</name>
<protein>
    <submittedName>
        <fullName evidence="1">Uncharacterized protein</fullName>
    </submittedName>
</protein>
<sequence length="133" mass="15074">MNQKIIFDKDIIDSTTINELVQCAVLFGLIRKEKKTSYDLREPSPHTGLSLQQFAYQQLPLHLFLPALIPHLLLEMPAKRHLAAPMILFTKPRVKFQELPHSLAMDEPPRTLLLQRAITGAEPKKISCGGTNH</sequence>
<keyword evidence="2" id="KW-1185">Reference proteome</keyword>
<reference evidence="1" key="1">
    <citation type="journal article" date="2022" name="Front. Genet.">
        <title>Chromosome-Scale Assembly of the Dendrobium nobile Genome Provides Insights Into the Molecular Mechanism of the Biosynthesis of the Medicinal Active Ingredient of Dendrobium.</title>
        <authorList>
            <person name="Xu Q."/>
            <person name="Niu S.-C."/>
            <person name="Li K.-L."/>
            <person name="Zheng P.-J."/>
            <person name="Zhang X.-J."/>
            <person name="Jia Y."/>
            <person name="Liu Y."/>
            <person name="Niu Y.-X."/>
            <person name="Yu L.-H."/>
            <person name="Chen D.-F."/>
            <person name="Zhang G.-Q."/>
        </authorList>
    </citation>
    <scope>NUCLEOTIDE SEQUENCE</scope>
    <source>
        <tissue evidence="1">Leaf</tissue>
    </source>
</reference>
<organism evidence="1 2">
    <name type="scientific">Dendrobium nobile</name>
    <name type="common">Orchid</name>
    <dbReference type="NCBI Taxonomy" id="94219"/>
    <lineage>
        <taxon>Eukaryota</taxon>
        <taxon>Viridiplantae</taxon>
        <taxon>Streptophyta</taxon>
        <taxon>Embryophyta</taxon>
        <taxon>Tracheophyta</taxon>
        <taxon>Spermatophyta</taxon>
        <taxon>Magnoliopsida</taxon>
        <taxon>Liliopsida</taxon>
        <taxon>Asparagales</taxon>
        <taxon>Orchidaceae</taxon>
        <taxon>Epidendroideae</taxon>
        <taxon>Malaxideae</taxon>
        <taxon>Dendrobiinae</taxon>
        <taxon>Dendrobium</taxon>
    </lineage>
</organism>
<dbReference type="Proteomes" id="UP000829196">
    <property type="component" value="Unassembled WGS sequence"/>
</dbReference>
<proteinExistence type="predicted"/>
<accession>A0A8T3BS35</accession>
<gene>
    <name evidence="1" type="ORF">KFK09_009237</name>
</gene>
<evidence type="ECO:0000313" key="2">
    <source>
        <dbReference type="Proteomes" id="UP000829196"/>
    </source>
</evidence>
<comment type="caution">
    <text evidence="1">The sequence shown here is derived from an EMBL/GenBank/DDBJ whole genome shotgun (WGS) entry which is preliminary data.</text>
</comment>
<dbReference type="AlphaFoldDB" id="A0A8T3BS35"/>
<dbReference type="EMBL" id="JAGYWB010000007">
    <property type="protein sequence ID" value="KAI0516560.1"/>
    <property type="molecule type" value="Genomic_DNA"/>
</dbReference>
<evidence type="ECO:0000313" key="1">
    <source>
        <dbReference type="EMBL" id="KAI0516560.1"/>
    </source>
</evidence>